<dbReference type="SUPFAM" id="SSF47802">
    <property type="entry name" value="DNA polymerase beta, N-terminal domain-like"/>
    <property type="match status" value="1"/>
</dbReference>
<evidence type="ECO:0000259" key="15">
    <source>
        <dbReference type="Pfam" id="PF14716"/>
    </source>
</evidence>
<protein>
    <recommendedName>
        <fullName evidence="13">Crossover junction endonuclease MUS81</fullName>
        <ecNumber evidence="13">3.1.22.-</ecNumber>
    </recommendedName>
</protein>
<dbReference type="InterPro" id="IPR033309">
    <property type="entry name" value="Mus81"/>
</dbReference>
<name>A0ABD2FXG5_PAGBO</name>
<sequence length="188" mass="20801">MPASQQVRLGRKRPLPSCPNPLFLQWLTELRDDAKEKGLKLQYVYQKAISSLNKYPLPLQNAKEAKILQSFGDGICKILDQKLQRYLKENGPDAPIHSLPEGAPPAGRQDNNSLDPSRKKNAAGDQGKNKGAEEGGRRGSTFPRDGLEVTLFCSHCTECLRSQAAKATCLRWSSKQKLSNSAISPSLW</sequence>
<dbReference type="GO" id="GO:0008821">
    <property type="term" value="F:crossover junction DNA endonuclease activity"/>
    <property type="evidence" value="ECO:0007669"/>
    <property type="project" value="UniProtKB-UniRule"/>
</dbReference>
<reference evidence="16 17" key="2">
    <citation type="journal article" date="2024" name="G3 (Bethesda)">
        <title>The genome of the cryopelagic Antarctic bald notothen, Trematomus borchgrevinki.</title>
        <authorList>
            <person name="Rayamajhi N."/>
            <person name="Rivera-Colon A.G."/>
            <person name="Minhas B.F."/>
            <person name="Cheng C.C."/>
            <person name="Catchen J.M."/>
        </authorList>
    </citation>
    <scope>NUCLEOTIDE SEQUENCE [LARGE SCALE GENOMIC DNA]</scope>
    <source>
        <strain evidence="16">AGRC-2024</strain>
    </source>
</reference>
<dbReference type="GO" id="GO:0005634">
    <property type="term" value="C:nucleus"/>
    <property type="evidence" value="ECO:0007669"/>
    <property type="project" value="UniProtKB-SubCell"/>
</dbReference>
<comment type="similarity">
    <text evidence="3 13">Belongs to the XPF family.</text>
</comment>
<dbReference type="GO" id="GO:0003677">
    <property type="term" value="F:DNA binding"/>
    <property type="evidence" value="ECO:0007669"/>
    <property type="project" value="UniProtKB-UniRule"/>
</dbReference>
<dbReference type="GO" id="GO:0031297">
    <property type="term" value="P:replication fork processing"/>
    <property type="evidence" value="ECO:0007669"/>
    <property type="project" value="UniProtKB-ARBA"/>
</dbReference>
<keyword evidence="10 13" id="KW-0233">DNA recombination</keyword>
<keyword evidence="7 13" id="KW-0227">DNA damage</keyword>
<comment type="subcellular location">
    <subcellularLocation>
        <location evidence="2 13">Nucleus</location>
    </subcellularLocation>
</comment>
<dbReference type="InterPro" id="IPR010996">
    <property type="entry name" value="HHH_MUS81"/>
</dbReference>
<accession>A0ABD2FXG5</accession>
<keyword evidence="8 13" id="KW-0378">Hydrolase</keyword>
<dbReference type="GO" id="GO:0006308">
    <property type="term" value="P:DNA catabolic process"/>
    <property type="evidence" value="ECO:0007669"/>
    <property type="project" value="UniProtKB-UniRule"/>
</dbReference>
<evidence type="ECO:0000256" key="8">
    <source>
        <dbReference type="ARBA" id="ARBA00022801"/>
    </source>
</evidence>
<evidence type="ECO:0000256" key="7">
    <source>
        <dbReference type="ARBA" id="ARBA00022763"/>
    </source>
</evidence>
<feature type="region of interest" description="Disordered" evidence="14">
    <location>
        <begin position="89"/>
        <end position="142"/>
    </location>
</feature>
<dbReference type="PANTHER" id="PTHR13451">
    <property type="entry name" value="CLASS II CROSSOVER JUNCTION ENDONUCLEASE MUS81"/>
    <property type="match status" value="1"/>
</dbReference>
<dbReference type="GO" id="GO:0046872">
    <property type="term" value="F:metal ion binding"/>
    <property type="evidence" value="ECO:0007669"/>
    <property type="project" value="UniProtKB-UniRule"/>
</dbReference>
<evidence type="ECO:0000256" key="11">
    <source>
        <dbReference type="ARBA" id="ARBA00023204"/>
    </source>
</evidence>
<evidence type="ECO:0000256" key="3">
    <source>
        <dbReference type="ARBA" id="ARBA00010015"/>
    </source>
</evidence>
<dbReference type="EC" id="3.1.22.-" evidence="13"/>
<comment type="function">
    <text evidence="13">Interacts with EME1 to form a DNA structure-specific endonuclease with substrate preference for branched DNA structures with a 5'-end at the branch nick. Typical substrates include 3'-flap structures, D-loops, replication forks and nicked Holliday junctions. May be required in mitosis for the processing of stalled or collapsed replication fork intermediates. May be required in meiosis for the repair of meiosis-specific double strand breaks subsequent to single-end invasion (SEI).</text>
</comment>
<keyword evidence="17" id="KW-1185">Reference proteome</keyword>
<evidence type="ECO:0000256" key="1">
    <source>
        <dbReference type="ARBA" id="ARBA00001946"/>
    </source>
</evidence>
<evidence type="ECO:0000256" key="5">
    <source>
        <dbReference type="ARBA" id="ARBA00022723"/>
    </source>
</evidence>
<keyword evidence="12 13" id="KW-0539">Nucleus</keyword>
<keyword evidence="11 13" id="KW-0234">DNA repair</keyword>
<gene>
    <name evidence="16" type="ORF">OYC64_004208</name>
</gene>
<proteinExistence type="inferred from homology"/>
<dbReference type="GO" id="GO:0048476">
    <property type="term" value="C:Holliday junction resolvase complex"/>
    <property type="evidence" value="ECO:0007669"/>
    <property type="project" value="UniProtKB-UniRule"/>
</dbReference>
<feature type="compositionally biased region" description="Basic and acidic residues" evidence="14">
    <location>
        <begin position="127"/>
        <end position="137"/>
    </location>
</feature>
<organism evidence="16 17">
    <name type="scientific">Pagothenia borchgrevinki</name>
    <name type="common">Bald rockcod</name>
    <name type="synonym">Trematomus borchgrevinki</name>
    <dbReference type="NCBI Taxonomy" id="8213"/>
    <lineage>
        <taxon>Eukaryota</taxon>
        <taxon>Metazoa</taxon>
        <taxon>Chordata</taxon>
        <taxon>Craniata</taxon>
        <taxon>Vertebrata</taxon>
        <taxon>Euteleostomi</taxon>
        <taxon>Actinopterygii</taxon>
        <taxon>Neopterygii</taxon>
        <taxon>Teleostei</taxon>
        <taxon>Neoteleostei</taxon>
        <taxon>Acanthomorphata</taxon>
        <taxon>Eupercaria</taxon>
        <taxon>Perciformes</taxon>
        <taxon>Notothenioidei</taxon>
        <taxon>Nototheniidae</taxon>
        <taxon>Pagothenia</taxon>
    </lineage>
</organism>
<dbReference type="FunFam" id="1.10.150.110:FF:000001">
    <property type="entry name" value="Putative Crossover junction endonuclease MUS81"/>
    <property type="match status" value="1"/>
</dbReference>
<evidence type="ECO:0000256" key="12">
    <source>
        <dbReference type="ARBA" id="ARBA00023242"/>
    </source>
</evidence>
<dbReference type="Proteomes" id="UP001619887">
    <property type="component" value="Unassembled WGS sequence"/>
</dbReference>
<dbReference type="Gene3D" id="1.10.150.110">
    <property type="entry name" value="DNA polymerase beta, N-terminal domain-like"/>
    <property type="match status" value="1"/>
</dbReference>
<reference evidence="16 17" key="1">
    <citation type="journal article" date="2022" name="G3 (Bethesda)">
        <title>Evaluating Illumina-, Nanopore-, and PacBio-based genome assembly strategies with the bald notothen, Trematomus borchgrevinki.</title>
        <authorList>
            <person name="Rayamajhi N."/>
            <person name="Cheng C.C."/>
            <person name="Catchen J.M."/>
        </authorList>
    </citation>
    <scope>NUCLEOTIDE SEQUENCE [LARGE SCALE GENOMIC DNA]</scope>
    <source>
        <strain evidence="16">AGRC-2024</strain>
    </source>
</reference>
<dbReference type="Pfam" id="PF14716">
    <property type="entry name" value="HHH_8"/>
    <property type="match status" value="1"/>
</dbReference>
<evidence type="ECO:0000256" key="2">
    <source>
        <dbReference type="ARBA" id="ARBA00004123"/>
    </source>
</evidence>
<evidence type="ECO:0000256" key="9">
    <source>
        <dbReference type="ARBA" id="ARBA00022842"/>
    </source>
</evidence>
<keyword evidence="6 13" id="KW-0255">Endonuclease</keyword>
<dbReference type="PANTHER" id="PTHR13451:SF0">
    <property type="entry name" value="CROSSOVER JUNCTION ENDONUCLEASE MUS81"/>
    <property type="match status" value="1"/>
</dbReference>
<comment type="cofactor">
    <cofactor evidence="1 13">
        <name>Mg(2+)</name>
        <dbReference type="ChEBI" id="CHEBI:18420"/>
    </cofactor>
</comment>
<dbReference type="GO" id="GO:0000727">
    <property type="term" value="P:double-strand break repair via break-induced replication"/>
    <property type="evidence" value="ECO:0007669"/>
    <property type="project" value="UniProtKB-UniRule"/>
</dbReference>
<evidence type="ECO:0000256" key="13">
    <source>
        <dbReference type="RuleBase" id="RU369042"/>
    </source>
</evidence>
<comment type="subunit">
    <text evidence="13">Interacts with EME1.</text>
</comment>
<evidence type="ECO:0000313" key="16">
    <source>
        <dbReference type="EMBL" id="KAL3046150.1"/>
    </source>
</evidence>
<feature type="domain" description="Crossover junction endonuclease MUS81-like HHH" evidence="15">
    <location>
        <begin position="18"/>
        <end position="86"/>
    </location>
</feature>
<evidence type="ECO:0000256" key="4">
    <source>
        <dbReference type="ARBA" id="ARBA00022722"/>
    </source>
</evidence>
<dbReference type="AlphaFoldDB" id="A0ABD2FXG5"/>
<keyword evidence="5 13" id="KW-0479">Metal-binding</keyword>
<dbReference type="EMBL" id="JBIYXZ010002085">
    <property type="protein sequence ID" value="KAL3046150.1"/>
    <property type="molecule type" value="Genomic_DNA"/>
</dbReference>
<evidence type="ECO:0000313" key="17">
    <source>
        <dbReference type="Proteomes" id="UP001619887"/>
    </source>
</evidence>
<keyword evidence="9 13" id="KW-0460">Magnesium</keyword>
<evidence type="ECO:0000256" key="6">
    <source>
        <dbReference type="ARBA" id="ARBA00022759"/>
    </source>
</evidence>
<evidence type="ECO:0000256" key="10">
    <source>
        <dbReference type="ARBA" id="ARBA00023172"/>
    </source>
</evidence>
<comment type="caution">
    <text evidence="16">The sequence shown here is derived from an EMBL/GenBank/DDBJ whole genome shotgun (WGS) entry which is preliminary data.</text>
</comment>
<keyword evidence="4 13" id="KW-0540">Nuclease</keyword>
<dbReference type="InterPro" id="IPR027421">
    <property type="entry name" value="DNA_pol_lamdba_lyase_dom_sf"/>
</dbReference>
<evidence type="ECO:0000256" key="14">
    <source>
        <dbReference type="SAM" id="MobiDB-lite"/>
    </source>
</evidence>